<accession>A0A4Y2JD05</accession>
<sequence>MDTELRKFHQGLPFYFSMEESQWLTRMVSSPLAEEGHPLLDDTPRRARRLKCRNGTCKVDSFLSKRVKFHKCRVRQLPFKQTLHSSLMAQSFI</sequence>
<comment type="caution">
    <text evidence="1">The sequence shown here is derived from an EMBL/GenBank/DDBJ whole genome shotgun (WGS) entry which is preliminary data.</text>
</comment>
<evidence type="ECO:0000313" key="2">
    <source>
        <dbReference type="Proteomes" id="UP000499080"/>
    </source>
</evidence>
<dbReference type="Proteomes" id="UP000499080">
    <property type="component" value="Unassembled WGS sequence"/>
</dbReference>
<protein>
    <submittedName>
        <fullName evidence="1">Uncharacterized protein</fullName>
    </submittedName>
</protein>
<reference evidence="1 2" key="1">
    <citation type="journal article" date="2019" name="Sci. Rep.">
        <title>Orb-weaving spider Araneus ventricosus genome elucidates the spidroin gene catalogue.</title>
        <authorList>
            <person name="Kono N."/>
            <person name="Nakamura H."/>
            <person name="Ohtoshi R."/>
            <person name="Moran D.A.P."/>
            <person name="Shinohara A."/>
            <person name="Yoshida Y."/>
            <person name="Fujiwara M."/>
            <person name="Mori M."/>
            <person name="Tomita M."/>
            <person name="Arakawa K."/>
        </authorList>
    </citation>
    <scope>NUCLEOTIDE SEQUENCE [LARGE SCALE GENOMIC DNA]</scope>
</reference>
<organism evidence="1 2">
    <name type="scientific">Araneus ventricosus</name>
    <name type="common">Orbweaver spider</name>
    <name type="synonym">Epeira ventricosa</name>
    <dbReference type="NCBI Taxonomy" id="182803"/>
    <lineage>
        <taxon>Eukaryota</taxon>
        <taxon>Metazoa</taxon>
        <taxon>Ecdysozoa</taxon>
        <taxon>Arthropoda</taxon>
        <taxon>Chelicerata</taxon>
        <taxon>Arachnida</taxon>
        <taxon>Araneae</taxon>
        <taxon>Araneomorphae</taxon>
        <taxon>Entelegynae</taxon>
        <taxon>Araneoidea</taxon>
        <taxon>Araneidae</taxon>
        <taxon>Araneus</taxon>
    </lineage>
</organism>
<dbReference type="EMBL" id="BGPR01003360">
    <property type="protein sequence ID" value="GBM87122.1"/>
    <property type="molecule type" value="Genomic_DNA"/>
</dbReference>
<evidence type="ECO:0000313" key="1">
    <source>
        <dbReference type="EMBL" id="GBM87122.1"/>
    </source>
</evidence>
<dbReference type="AlphaFoldDB" id="A0A4Y2JD05"/>
<gene>
    <name evidence="1" type="ORF">AVEN_110006_1</name>
</gene>
<proteinExistence type="predicted"/>
<keyword evidence="2" id="KW-1185">Reference proteome</keyword>
<name>A0A4Y2JD05_ARAVE</name>